<keyword evidence="1" id="KW-0378">Hydrolase</keyword>
<name>A0A2I1KUR6_9ACTO</name>
<dbReference type="GO" id="GO:0004556">
    <property type="term" value="F:alpha-amylase activity"/>
    <property type="evidence" value="ECO:0007669"/>
    <property type="project" value="TreeGrafter"/>
</dbReference>
<comment type="caution">
    <text evidence="1">The sequence shown here is derived from an EMBL/GenBank/DDBJ whole genome shotgun (WGS) entry which is preliminary data.</text>
</comment>
<gene>
    <name evidence="1" type="ORF">CYJ26_00195</name>
</gene>
<organism evidence="1 2">
    <name type="scientific">Actinomyces urogenitalis</name>
    <dbReference type="NCBI Taxonomy" id="103621"/>
    <lineage>
        <taxon>Bacteria</taxon>
        <taxon>Bacillati</taxon>
        <taxon>Actinomycetota</taxon>
        <taxon>Actinomycetes</taxon>
        <taxon>Actinomycetales</taxon>
        <taxon>Actinomycetaceae</taxon>
        <taxon>Actinomyces</taxon>
    </lineage>
</organism>
<dbReference type="InterPro" id="IPR017853">
    <property type="entry name" value="GH"/>
</dbReference>
<proteinExistence type="predicted"/>
<sequence length="409" mass="44716">MTTTTTLVHRASSGPIEWWRDGLVYEIASPELGAADLAGAHRMLDHVVSLGFTALLLRPSLLETSTSQIDSFRALAEQAHERGLRVVVRVSGALGPVTGAHVHDDDRFVVGAERSGEGILERAEAFLAAGADGVDLGTIIPPEVDERTDLGRLTEYFTILHGLVAMHVEDGILGADVSADYPDTMRHHLQEDWLHHLRDDALTLTRWDVESLTRHITASLAEHDRFGAPPVWRYLPSFRLSAATDPGDGRRWFDVAGEERRRRGLSMQALMLALPGALYLRQGDEIALLDQDKPEAAMELAALVGAHAHTQASQFGSPLATVRHATRLRRERKLATSTLAFVTGLDWCPPQALTLLVRDVVVLVNTTDQAVALPEHASVLLSSQQLDQKDGLLQVPPTTTTWLDAATVR</sequence>
<dbReference type="Proteomes" id="UP000234778">
    <property type="component" value="Unassembled WGS sequence"/>
</dbReference>
<evidence type="ECO:0000313" key="2">
    <source>
        <dbReference type="Proteomes" id="UP000234778"/>
    </source>
</evidence>
<reference evidence="1 2" key="1">
    <citation type="submission" date="2017-12" db="EMBL/GenBank/DDBJ databases">
        <title>Phylogenetic diversity of female urinary microbiome.</title>
        <authorList>
            <person name="Thomas-White K."/>
            <person name="Wolfe A.J."/>
        </authorList>
    </citation>
    <scope>NUCLEOTIDE SEQUENCE [LARGE SCALE GENOMIC DNA]</scope>
    <source>
        <strain evidence="1 2">UMB0319</strain>
    </source>
</reference>
<dbReference type="PANTHER" id="PTHR10357">
    <property type="entry name" value="ALPHA-AMYLASE FAMILY MEMBER"/>
    <property type="match status" value="1"/>
</dbReference>
<evidence type="ECO:0000313" key="1">
    <source>
        <dbReference type="EMBL" id="PKY99374.1"/>
    </source>
</evidence>
<dbReference type="RefSeq" id="WP_034236328.1">
    <property type="nucleotide sequence ID" value="NZ_CP136961.1"/>
</dbReference>
<dbReference type="Gene3D" id="3.20.20.80">
    <property type="entry name" value="Glycosidases"/>
    <property type="match status" value="1"/>
</dbReference>
<protein>
    <submittedName>
        <fullName evidence="1">Glycosidase</fullName>
    </submittedName>
</protein>
<dbReference type="GO" id="GO:0009313">
    <property type="term" value="P:oligosaccharide catabolic process"/>
    <property type="evidence" value="ECO:0007669"/>
    <property type="project" value="TreeGrafter"/>
</dbReference>
<keyword evidence="1" id="KW-0326">Glycosidase</keyword>
<dbReference type="AlphaFoldDB" id="A0A2I1KUR6"/>
<dbReference type="PANTHER" id="PTHR10357:SF179">
    <property type="entry name" value="NEUTRAL AND BASIC AMINO ACID TRANSPORT PROTEIN RBAT"/>
    <property type="match status" value="1"/>
</dbReference>
<dbReference type="EMBL" id="PKHA01000001">
    <property type="protein sequence ID" value="PKY99374.1"/>
    <property type="molecule type" value="Genomic_DNA"/>
</dbReference>
<dbReference type="GeneID" id="81707365"/>
<accession>A0A2I1KUR6</accession>
<dbReference type="SUPFAM" id="SSF51445">
    <property type="entry name" value="(Trans)glycosidases"/>
    <property type="match status" value="1"/>
</dbReference>